<evidence type="ECO:0000313" key="2">
    <source>
        <dbReference type="Proteomes" id="UP000248116"/>
    </source>
</evidence>
<protein>
    <submittedName>
        <fullName evidence="1">Uncharacterized protein</fullName>
    </submittedName>
</protein>
<comment type="caution">
    <text evidence="1">The sequence shown here is derived from an EMBL/GenBank/DDBJ whole genome shotgun (WGS) entry which is preliminary data.</text>
</comment>
<dbReference type="EMBL" id="PRCW01000134">
    <property type="protein sequence ID" value="PYD46397.1"/>
    <property type="molecule type" value="Genomic_DNA"/>
</dbReference>
<accession>A0ABX5NY12</accession>
<sequence>MRKIALTSGVYLLKQIFLWAGWILLLHHVLHAMQLMLLSLIQQLILRWQSKLSIVTSIEPLPVR</sequence>
<dbReference type="Proteomes" id="UP000248116">
    <property type="component" value="Unassembled WGS sequence"/>
</dbReference>
<organism evidence="1 2">
    <name type="scientific">Novacetimonas pomaceti</name>
    <dbReference type="NCBI Taxonomy" id="2021998"/>
    <lineage>
        <taxon>Bacteria</taxon>
        <taxon>Pseudomonadati</taxon>
        <taxon>Pseudomonadota</taxon>
        <taxon>Alphaproteobacteria</taxon>
        <taxon>Acetobacterales</taxon>
        <taxon>Acetobacteraceae</taxon>
        <taxon>Novacetimonas</taxon>
    </lineage>
</organism>
<keyword evidence="2" id="KW-1185">Reference proteome</keyword>
<gene>
    <name evidence="1" type="ORF">C3920_15530</name>
</gene>
<name>A0ABX5NY12_9PROT</name>
<evidence type="ECO:0000313" key="1">
    <source>
        <dbReference type="EMBL" id="PYD46397.1"/>
    </source>
</evidence>
<reference evidence="1 2" key="1">
    <citation type="submission" date="2018-02" db="EMBL/GenBank/DDBJ databases">
        <authorList>
            <person name="Skraban J."/>
            <person name="Trcek J."/>
        </authorList>
    </citation>
    <scope>NUCLEOTIDE SEQUENCE [LARGE SCALE GENOMIC DNA]</scope>
    <source>
        <strain evidence="1 2">AV446</strain>
    </source>
</reference>
<proteinExistence type="predicted"/>